<accession>A0ABV5NGM0</accession>
<dbReference type="RefSeq" id="WP_345407086.1">
    <property type="nucleotide sequence ID" value="NZ_BAAAXS010000001.1"/>
</dbReference>
<name>A0ABV5NGM0_9ACTN</name>
<sequence length="285" mass="30667">MDEGHDTRLHIGDLVRAAAPDASRVTVRRAQLGAFGVTTVTGDGRPCAVDGVDEPLERLRELSYRKGKGTWFSCELEFTAGSRGYACRADGEVMPFALVEPAAALGELTTFPRDVPPEWLIAALPTAMPFGLPVPLLDERPWHSPFDERRPAPPITGEVSYAPAAGMTARVAGHEDSEPVPGRRLLWLGERPDDPDAGVVVLTVHEGTYYLARHPAGATDDGLRSLTLDGATLRAELTPQAADRLRTETVFEVRLDLPAESMATVRAAVPGMLGRLTDGPELLGF</sequence>
<dbReference type="Proteomes" id="UP001589568">
    <property type="component" value="Unassembled WGS sequence"/>
</dbReference>
<organism evidence="1 2">
    <name type="scientific">Nonomuraea salmonea</name>
    <dbReference type="NCBI Taxonomy" id="46181"/>
    <lineage>
        <taxon>Bacteria</taxon>
        <taxon>Bacillati</taxon>
        <taxon>Actinomycetota</taxon>
        <taxon>Actinomycetes</taxon>
        <taxon>Streptosporangiales</taxon>
        <taxon>Streptosporangiaceae</taxon>
        <taxon>Nonomuraea</taxon>
    </lineage>
</organism>
<evidence type="ECO:0000313" key="2">
    <source>
        <dbReference type="Proteomes" id="UP001589568"/>
    </source>
</evidence>
<dbReference type="EMBL" id="JBHMCF010000008">
    <property type="protein sequence ID" value="MFB9469401.1"/>
    <property type="molecule type" value="Genomic_DNA"/>
</dbReference>
<protein>
    <submittedName>
        <fullName evidence="1">Uncharacterized protein</fullName>
    </submittedName>
</protein>
<proteinExistence type="predicted"/>
<reference evidence="1 2" key="1">
    <citation type="submission" date="2024-09" db="EMBL/GenBank/DDBJ databases">
        <authorList>
            <person name="Sun Q."/>
            <person name="Mori K."/>
        </authorList>
    </citation>
    <scope>NUCLEOTIDE SEQUENCE [LARGE SCALE GENOMIC DNA]</scope>
    <source>
        <strain evidence="1 2">JCM 3324</strain>
    </source>
</reference>
<comment type="caution">
    <text evidence="1">The sequence shown here is derived from an EMBL/GenBank/DDBJ whole genome shotgun (WGS) entry which is preliminary data.</text>
</comment>
<gene>
    <name evidence="1" type="ORF">ACFFR3_07770</name>
</gene>
<evidence type="ECO:0000313" key="1">
    <source>
        <dbReference type="EMBL" id="MFB9469401.1"/>
    </source>
</evidence>
<keyword evidence="2" id="KW-1185">Reference proteome</keyword>